<keyword evidence="1" id="KW-1133">Transmembrane helix</keyword>
<proteinExistence type="predicted"/>
<accession>A0ABZ2AEU5</accession>
<evidence type="ECO:0000256" key="1">
    <source>
        <dbReference type="SAM" id="Phobius"/>
    </source>
</evidence>
<sequence>MTFERLLPRVRAVPPITADLLVAAGVALFTASDAAVNEPEYRQADAFTWLLVAVSVLALVARRRRPVPAGRCTGTSGSC</sequence>
<keyword evidence="1" id="KW-0472">Membrane</keyword>
<keyword evidence="3" id="KW-1185">Reference proteome</keyword>
<name>A0ABZ2AEU5_STRNV</name>
<feature type="transmembrane region" description="Helical" evidence="1">
    <location>
        <begin position="44"/>
        <end position="61"/>
    </location>
</feature>
<dbReference type="EMBL" id="CP109495">
    <property type="protein sequence ID" value="WUX56901.1"/>
    <property type="molecule type" value="Genomic_DNA"/>
</dbReference>
<organism evidence="2 3">
    <name type="scientific">Streptomyces niveus</name>
    <name type="common">Streptomyces spheroides</name>
    <dbReference type="NCBI Taxonomy" id="193462"/>
    <lineage>
        <taxon>Bacteria</taxon>
        <taxon>Bacillati</taxon>
        <taxon>Actinomycetota</taxon>
        <taxon>Actinomycetes</taxon>
        <taxon>Kitasatosporales</taxon>
        <taxon>Streptomycetaceae</taxon>
        <taxon>Streptomyces</taxon>
    </lineage>
</organism>
<evidence type="ECO:0000313" key="3">
    <source>
        <dbReference type="Proteomes" id="UP001432209"/>
    </source>
</evidence>
<feature type="transmembrane region" description="Helical" evidence="1">
    <location>
        <begin position="12"/>
        <end position="32"/>
    </location>
</feature>
<dbReference type="RefSeq" id="WP_329081828.1">
    <property type="nucleotide sequence ID" value="NZ_CP109495.1"/>
</dbReference>
<reference evidence="2" key="1">
    <citation type="submission" date="2022-10" db="EMBL/GenBank/DDBJ databases">
        <title>The complete genomes of actinobacterial strains from the NBC collection.</title>
        <authorList>
            <person name="Joergensen T.S."/>
            <person name="Alvarez Arevalo M."/>
            <person name="Sterndorff E.B."/>
            <person name="Faurdal D."/>
            <person name="Vuksanovic O."/>
            <person name="Mourched A.-S."/>
            <person name="Charusanti P."/>
            <person name="Shaw S."/>
            <person name="Blin K."/>
            <person name="Weber T."/>
        </authorList>
    </citation>
    <scope>NUCLEOTIDE SEQUENCE</scope>
    <source>
        <strain evidence="2">NBC_01432</strain>
    </source>
</reference>
<dbReference type="Proteomes" id="UP001432209">
    <property type="component" value="Chromosome"/>
</dbReference>
<keyword evidence="1" id="KW-0812">Transmembrane</keyword>
<evidence type="ECO:0000313" key="2">
    <source>
        <dbReference type="EMBL" id="WUX56901.1"/>
    </source>
</evidence>
<protein>
    <submittedName>
        <fullName evidence="2">Uncharacterized protein</fullName>
    </submittedName>
</protein>
<gene>
    <name evidence="2" type="ORF">OG442_38165</name>
</gene>